<proteinExistence type="predicted"/>
<dbReference type="GO" id="GO:0007269">
    <property type="term" value="P:neurotransmitter secretion"/>
    <property type="evidence" value="ECO:0007669"/>
    <property type="project" value="TreeGrafter"/>
</dbReference>
<dbReference type="OrthoDB" id="10249572at2759"/>
<dbReference type="FunFam" id="3.30.1490.20:FF:000008">
    <property type="entry name" value="Synapsin I"/>
    <property type="match status" value="1"/>
</dbReference>
<sequence>MARCGLPGRSRPIPMSCGPPPSFPEPRSSLQEKKEEIYDLLVARWRRDLSDVLQPTTIFEKVSASSYPAVVKMGHAHAGMGKIKVENQQDFQDITSVVALAGTYATTEPYVLSKYDIRIQKIGNNYKAYM</sequence>
<comment type="caution">
    <text evidence="3">The sequence shown here is derived from an EMBL/GenBank/DDBJ whole genome shotgun (WGS) entry which is preliminary data.</text>
</comment>
<dbReference type="SUPFAM" id="SSF56059">
    <property type="entry name" value="Glutathione synthetase ATP-binding domain-like"/>
    <property type="match status" value="1"/>
</dbReference>
<keyword evidence="4" id="KW-1185">Reference proteome</keyword>
<feature type="region of interest" description="Disordered" evidence="1">
    <location>
        <begin position="1"/>
        <end position="30"/>
    </location>
</feature>
<gene>
    <name evidence="3" type="primary">SYN1</name>
    <name evidence="3" type="ORF">EYF80_035170</name>
</gene>
<dbReference type="AlphaFoldDB" id="A0A4Z2GLW9"/>
<dbReference type="Pfam" id="PF02750">
    <property type="entry name" value="Synapsin_C"/>
    <property type="match status" value="1"/>
</dbReference>
<reference evidence="3 4" key="1">
    <citation type="submission" date="2019-03" db="EMBL/GenBank/DDBJ databases">
        <title>First draft genome of Liparis tanakae, snailfish: a comprehensive survey of snailfish specific genes.</title>
        <authorList>
            <person name="Kim W."/>
            <person name="Song I."/>
            <person name="Jeong J.-H."/>
            <person name="Kim D."/>
            <person name="Kim S."/>
            <person name="Ryu S."/>
            <person name="Song J.Y."/>
            <person name="Lee S.K."/>
        </authorList>
    </citation>
    <scope>NUCLEOTIDE SEQUENCE [LARGE SCALE GENOMIC DNA]</scope>
    <source>
        <tissue evidence="3">Muscle</tissue>
    </source>
</reference>
<dbReference type="Gene3D" id="3.30.470.20">
    <property type="entry name" value="ATP-grasp fold, B domain"/>
    <property type="match status" value="1"/>
</dbReference>
<dbReference type="InterPro" id="IPR020898">
    <property type="entry name" value="Synapsin_ATP-bd_dom"/>
</dbReference>
<protein>
    <submittedName>
        <fullName evidence="3">Synapsin-1</fullName>
    </submittedName>
</protein>
<dbReference type="EMBL" id="SRLO01000479">
    <property type="protein sequence ID" value="TNN54608.1"/>
    <property type="molecule type" value="Genomic_DNA"/>
</dbReference>
<evidence type="ECO:0000256" key="1">
    <source>
        <dbReference type="SAM" id="MobiDB-lite"/>
    </source>
</evidence>
<dbReference type="PANTHER" id="PTHR10841">
    <property type="entry name" value="SYNAPSIN"/>
    <property type="match status" value="1"/>
</dbReference>
<dbReference type="PANTHER" id="PTHR10841:SF6">
    <property type="entry name" value="SYNAPSIN III"/>
    <property type="match status" value="1"/>
</dbReference>
<dbReference type="InterPro" id="IPR013815">
    <property type="entry name" value="ATP_grasp_subdomain_1"/>
</dbReference>
<dbReference type="GO" id="GO:0005524">
    <property type="term" value="F:ATP binding"/>
    <property type="evidence" value="ECO:0007669"/>
    <property type="project" value="InterPro"/>
</dbReference>
<feature type="domain" description="Synapsin ATP-binding" evidence="2">
    <location>
        <begin position="61"/>
        <end position="130"/>
    </location>
</feature>
<organism evidence="3 4">
    <name type="scientific">Liparis tanakae</name>
    <name type="common">Tanaka's snailfish</name>
    <dbReference type="NCBI Taxonomy" id="230148"/>
    <lineage>
        <taxon>Eukaryota</taxon>
        <taxon>Metazoa</taxon>
        <taxon>Chordata</taxon>
        <taxon>Craniata</taxon>
        <taxon>Vertebrata</taxon>
        <taxon>Euteleostomi</taxon>
        <taxon>Actinopterygii</taxon>
        <taxon>Neopterygii</taxon>
        <taxon>Teleostei</taxon>
        <taxon>Neoteleostei</taxon>
        <taxon>Acanthomorphata</taxon>
        <taxon>Eupercaria</taxon>
        <taxon>Perciformes</taxon>
        <taxon>Cottioidei</taxon>
        <taxon>Cottales</taxon>
        <taxon>Liparidae</taxon>
        <taxon>Liparis</taxon>
    </lineage>
</organism>
<accession>A0A4Z2GLW9</accession>
<dbReference type="PROSITE" id="PS00416">
    <property type="entry name" value="SYNAPSIN_2"/>
    <property type="match status" value="1"/>
</dbReference>
<dbReference type="InterPro" id="IPR019735">
    <property type="entry name" value="Synapsin_CS"/>
</dbReference>
<name>A0A4Z2GLW9_9TELE</name>
<dbReference type="Gene3D" id="3.30.1490.20">
    <property type="entry name" value="ATP-grasp fold, A domain"/>
    <property type="match status" value="1"/>
</dbReference>
<evidence type="ECO:0000259" key="2">
    <source>
        <dbReference type="Pfam" id="PF02750"/>
    </source>
</evidence>
<dbReference type="Proteomes" id="UP000314294">
    <property type="component" value="Unassembled WGS sequence"/>
</dbReference>
<evidence type="ECO:0000313" key="3">
    <source>
        <dbReference type="EMBL" id="TNN54608.1"/>
    </source>
</evidence>
<dbReference type="GO" id="GO:0030672">
    <property type="term" value="C:synaptic vesicle membrane"/>
    <property type="evidence" value="ECO:0007669"/>
    <property type="project" value="TreeGrafter"/>
</dbReference>
<evidence type="ECO:0000313" key="4">
    <source>
        <dbReference type="Proteomes" id="UP000314294"/>
    </source>
</evidence>